<evidence type="ECO:0000256" key="2">
    <source>
        <dbReference type="PROSITE-ProRule" id="PRU00708"/>
    </source>
</evidence>
<keyword evidence="1" id="KW-0677">Repeat</keyword>
<dbReference type="PANTHER" id="PTHR47493">
    <property type="entry name" value="OS08G0520200 PROTEIN"/>
    <property type="match status" value="1"/>
</dbReference>
<accession>A0ABR2DBQ6</accession>
<evidence type="ECO:0000256" key="1">
    <source>
        <dbReference type="ARBA" id="ARBA00022737"/>
    </source>
</evidence>
<name>A0ABR2DBQ6_9ROSI</name>
<feature type="repeat" description="PPR" evidence="2">
    <location>
        <begin position="20"/>
        <end position="54"/>
    </location>
</feature>
<gene>
    <name evidence="3" type="ORF">V6N12_047418</name>
</gene>
<dbReference type="Pfam" id="PF13812">
    <property type="entry name" value="PPR_3"/>
    <property type="match status" value="1"/>
</dbReference>
<protein>
    <recommendedName>
        <fullName evidence="5">Pentatricopeptide repeat-containing protein</fullName>
    </recommendedName>
</protein>
<dbReference type="Pfam" id="PF01535">
    <property type="entry name" value="PPR"/>
    <property type="match status" value="1"/>
</dbReference>
<evidence type="ECO:0000313" key="3">
    <source>
        <dbReference type="EMBL" id="KAK8534018.1"/>
    </source>
</evidence>
<dbReference type="EMBL" id="JBBPBM010000032">
    <property type="protein sequence ID" value="KAK8534018.1"/>
    <property type="molecule type" value="Genomic_DNA"/>
</dbReference>
<evidence type="ECO:0008006" key="5">
    <source>
        <dbReference type="Google" id="ProtNLM"/>
    </source>
</evidence>
<dbReference type="NCBIfam" id="TIGR00756">
    <property type="entry name" value="PPR"/>
    <property type="match status" value="2"/>
</dbReference>
<dbReference type="Gene3D" id="1.25.40.10">
    <property type="entry name" value="Tetratricopeptide repeat domain"/>
    <property type="match status" value="2"/>
</dbReference>
<dbReference type="Proteomes" id="UP001472677">
    <property type="component" value="Unassembled WGS sequence"/>
</dbReference>
<dbReference type="PANTHER" id="PTHR47493:SF3">
    <property type="entry name" value="PENTACOTRIPEPTIDE-REPEAT REGION OF PRORP DOMAIN-CONTAINING PROTEIN"/>
    <property type="match status" value="1"/>
</dbReference>
<comment type="caution">
    <text evidence="3">The sequence shown here is derived from an EMBL/GenBank/DDBJ whole genome shotgun (WGS) entry which is preliminary data.</text>
</comment>
<sequence>MGEPAVATLQEMEDYGFQPSLGIYNSIIHAYVGNEKFDDSMVFLNEMKETGLKPEIGTYNVAMLEAYAKFGILDKKGKDYQKPSLGIYNSIIHAYAGNEKFDDAMFLLNEIKAKASWNVTMVNIILLAYLKMKDFKHLRILLSQLQNHRVRLDITTIGILFDDIESKFKGTGVLETWRNMWLLYRAVELNIGPLVLAAFGKGHFGKRVENG</sequence>
<organism evidence="3 4">
    <name type="scientific">Hibiscus sabdariffa</name>
    <name type="common">roselle</name>
    <dbReference type="NCBI Taxonomy" id="183260"/>
    <lineage>
        <taxon>Eukaryota</taxon>
        <taxon>Viridiplantae</taxon>
        <taxon>Streptophyta</taxon>
        <taxon>Embryophyta</taxon>
        <taxon>Tracheophyta</taxon>
        <taxon>Spermatophyta</taxon>
        <taxon>Magnoliopsida</taxon>
        <taxon>eudicotyledons</taxon>
        <taxon>Gunneridae</taxon>
        <taxon>Pentapetalae</taxon>
        <taxon>rosids</taxon>
        <taxon>malvids</taxon>
        <taxon>Malvales</taxon>
        <taxon>Malvaceae</taxon>
        <taxon>Malvoideae</taxon>
        <taxon>Hibiscus</taxon>
    </lineage>
</organism>
<keyword evidence="4" id="KW-1185">Reference proteome</keyword>
<dbReference type="InterPro" id="IPR011990">
    <property type="entry name" value="TPR-like_helical_dom_sf"/>
</dbReference>
<evidence type="ECO:0000313" key="4">
    <source>
        <dbReference type="Proteomes" id="UP001472677"/>
    </source>
</evidence>
<dbReference type="PROSITE" id="PS51375">
    <property type="entry name" value="PPR"/>
    <property type="match status" value="1"/>
</dbReference>
<proteinExistence type="predicted"/>
<dbReference type="InterPro" id="IPR002885">
    <property type="entry name" value="PPR_rpt"/>
</dbReference>
<reference evidence="3 4" key="1">
    <citation type="journal article" date="2024" name="G3 (Bethesda)">
        <title>Genome assembly of Hibiscus sabdariffa L. provides insights into metabolisms of medicinal natural products.</title>
        <authorList>
            <person name="Kim T."/>
        </authorList>
    </citation>
    <scope>NUCLEOTIDE SEQUENCE [LARGE SCALE GENOMIC DNA]</scope>
    <source>
        <strain evidence="3">TK-2024</strain>
        <tissue evidence="3">Old leaves</tissue>
    </source>
</reference>